<gene>
    <name evidence="1" type="ORF">PFISCL1PPCAC_6878</name>
</gene>
<reference evidence="1" key="1">
    <citation type="submission" date="2023-10" db="EMBL/GenBank/DDBJ databases">
        <title>Genome assembly of Pristionchus species.</title>
        <authorList>
            <person name="Yoshida K."/>
            <person name="Sommer R.J."/>
        </authorList>
    </citation>
    <scope>NUCLEOTIDE SEQUENCE</scope>
    <source>
        <strain evidence="1">RS5133</strain>
    </source>
</reference>
<name>A0AAV5V881_9BILA</name>
<organism evidence="1 2">
    <name type="scientific">Pristionchus fissidentatus</name>
    <dbReference type="NCBI Taxonomy" id="1538716"/>
    <lineage>
        <taxon>Eukaryota</taxon>
        <taxon>Metazoa</taxon>
        <taxon>Ecdysozoa</taxon>
        <taxon>Nematoda</taxon>
        <taxon>Chromadorea</taxon>
        <taxon>Rhabditida</taxon>
        <taxon>Rhabditina</taxon>
        <taxon>Diplogasteromorpha</taxon>
        <taxon>Diplogasteroidea</taxon>
        <taxon>Neodiplogasteridae</taxon>
        <taxon>Pristionchus</taxon>
    </lineage>
</organism>
<evidence type="ECO:0000313" key="2">
    <source>
        <dbReference type="Proteomes" id="UP001432322"/>
    </source>
</evidence>
<dbReference type="Proteomes" id="UP001432322">
    <property type="component" value="Unassembled WGS sequence"/>
</dbReference>
<sequence length="197" mass="21075">MNWLGIFALILLLNTLLLASILAFFVIHHLTTSNPAAAAAPAAATIASAVPTRTAILLYRYSAAPTVPACPICPVSATVLQTTTVIESTTTTITSTTVDASMESQKLLLKLLDAYLEANRNHLSHHSPYDAPPSHSPEIYPGVVEGSAIYEELLKKLKFAEAKVEHNYEQAPPYPVGSSAVCSMQLDVEAVSKCAVW</sequence>
<dbReference type="EMBL" id="BTSY01000002">
    <property type="protein sequence ID" value="GMT15581.1"/>
    <property type="molecule type" value="Genomic_DNA"/>
</dbReference>
<feature type="non-terminal residue" evidence="1">
    <location>
        <position position="197"/>
    </location>
</feature>
<keyword evidence="2" id="KW-1185">Reference proteome</keyword>
<dbReference type="AlphaFoldDB" id="A0AAV5V881"/>
<protein>
    <submittedName>
        <fullName evidence="1">Uncharacterized protein</fullName>
    </submittedName>
</protein>
<proteinExistence type="predicted"/>
<evidence type="ECO:0000313" key="1">
    <source>
        <dbReference type="EMBL" id="GMT15581.1"/>
    </source>
</evidence>
<accession>A0AAV5V881</accession>
<comment type="caution">
    <text evidence="1">The sequence shown here is derived from an EMBL/GenBank/DDBJ whole genome shotgun (WGS) entry which is preliminary data.</text>
</comment>